<evidence type="ECO:0000256" key="2">
    <source>
        <dbReference type="ARBA" id="ARBA00022679"/>
    </source>
</evidence>
<evidence type="ECO:0000313" key="8">
    <source>
        <dbReference type="Proteomes" id="UP001419268"/>
    </source>
</evidence>
<dbReference type="Pfam" id="PF00891">
    <property type="entry name" value="Methyltransf_2"/>
    <property type="match status" value="1"/>
</dbReference>
<evidence type="ECO:0000313" key="7">
    <source>
        <dbReference type="EMBL" id="KAK9082640.1"/>
    </source>
</evidence>
<organism evidence="7 8">
    <name type="scientific">Stephania cephalantha</name>
    <dbReference type="NCBI Taxonomy" id="152367"/>
    <lineage>
        <taxon>Eukaryota</taxon>
        <taxon>Viridiplantae</taxon>
        <taxon>Streptophyta</taxon>
        <taxon>Embryophyta</taxon>
        <taxon>Tracheophyta</taxon>
        <taxon>Spermatophyta</taxon>
        <taxon>Magnoliopsida</taxon>
        <taxon>Ranunculales</taxon>
        <taxon>Menispermaceae</taxon>
        <taxon>Menispermoideae</taxon>
        <taxon>Cissampelideae</taxon>
        <taxon>Stephania</taxon>
    </lineage>
</organism>
<dbReference type="GO" id="GO:0008171">
    <property type="term" value="F:O-methyltransferase activity"/>
    <property type="evidence" value="ECO:0007669"/>
    <property type="project" value="InterPro"/>
</dbReference>
<dbReference type="SUPFAM" id="SSF53335">
    <property type="entry name" value="S-adenosyl-L-methionine-dependent methyltransferases"/>
    <property type="match status" value="1"/>
</dbReference>
<evidence type="ECO:0008006" key="9">
    <source>
        <dbReference type="Google" id="ProtNLM"/>
    </source>
</evidence>
<feature type="domain" description="O-methyltransferase dimerisation" evidence="6">
    <location>
        <begin position="20"/>
        <end position="98"/>
    </location>
</feature>
<evidence type="ECO:0000256" key="4">
    <source>
        <dbReference type="PIRSR" id="PIRSR005739-1"/>
    </source>
</evidence>
<dbReference type="InterPro" id="IPR001077">
    <property type="entry name" value="COMT_C"/>
</dbReference>
<dbReference type="PANTHER" id="PTHR11746">
    <property type="entry name" value="O-METHYLTRANSFERASE"/>
    <property type="match status" value="1"/>
</dbReference>
<dbReference type="InterPro" id="IPR036390">
    <property type="entry name" value="WH_DNA-bd_sf"/>
</dbReference>
<evidence type="ECO:0000259" key="6">
    <source>
        <dbReference type="Pfam" id="PF08100"/>
    </source>
</evidence>
<dbReference type="Pfam" id="PF08100">
    <property type="entry name" value="Dimerisation"/>
    <property type="match status" value="1"/>
</dbReference>
<dbReference type="Proteomes" id="UP001419268">
    <property type="component" value="Unassembled WGS sequence"/>
</dbReference>
<keyword evidence="8" id="KW-1185">Reference proteome</keyword>
<protein>
    <recommendedName>
        <fullName evidence="9">O-methyltransferase</fullName>
    </recommendedName>
</protein>
<keyword evidence="1" id="KW-0489">Methyltransferase</keyword>
<comment type="caution">
    <text evidence="7">The sequence shown here is derived from an EMBL/GenBank/DDBJ whole genome shotgun (WGS) entry which is preliminary data.</text>
</comment>
<accession>A0AAP0E002</accession>
<proteinExistence type="predicted"/>
<feature type="active site" description="Proton acceptor" evidence="4">
    <location>
        <position position="265"/>
    </location>
</feature>
<dbReference type="PROSITE" id="PS51683">
    <property type="entry name" value="SAM_OMT_II"/>
    <property type="match status" value="1"/>
</dbReference>
<dbReference type="InterPro" id="IPR029063">
    <property type="entry name" value="SAM-dependent_MTases_sf"/>
</dbReference>
<dbReference type="GO" id="GO:0046983">
    <property type="term" value="F:protein dimerization activity"/>
    <property type="evidence" value="ECO:0007669"/>
    <property type="project" value="InterPro"/>
</dbReference>
<dbReference type="GO" id="GO:0032259">
    <property type="term" value="P:methylation"/>
    <property type="evidence" value="ECO:0007669"/>
    <property type="project" value="UniProtKB-KW"/>
</dbReference>
<dbReference type="InterPro" id="IPR012967">
    <property type="entry name" value="COMT_dimerisation"/>
</dbReference>
<feature type="domain" description="O-methyltransferase C-terminal" evidence="5">
    <location>
        <begin position="134"/>
        <end position="342"/>
    </location>
</feature>
<evidence type="ECO:0000256" key="1">
    <source>
        <dbReference type="ARBA" id="ARBA00022603"/>
    </source>
</evidence>
<dbReference type="EMBL" id="JBBNAG010000013">
    <property type="protein sequence ID" value="KAK9082640.1"/>
    <property type="molecule type" value="Genomic_DNA"/>
</dbReference>
<evidence type="ECO:0000259" key="5">
    <source>
        <dbReference type="Pfam" id="PF00891"/>
    </source>
</evidence>
<dbReference type="Gene3D" id="1.10.10.10">
    <property type="entry name" value="Winged helix-like DNA-binding domain superfamily/Winged helix DNA-binding domain"/>
    <property type="match status" value="1"/>
</dbReference>
<keyword evidence="3" id="KW-0949">S-adenosyl-L-methionine</keyword>
<evidence type="ECO:0000256" key="3">
    <source>
        <dbReference type="ARBA" id="ARBA00022691"/>
    </source>
</evidence>
<dbReference type="InterPro" id="IPR016461">
    <property type="entry name" value="COMT-like"/>
</dbReference>
<dbReference type="SUPFAM" id="SSF46785">
    <property type="entry name" value="Winged helix' DNA-binding domain"/>
    <property type="match status" value="1"/>
</dbReference>
<name>A0AAP0E002_9MAGN</name>
<keyword evidence="2" id="KW-0808">Transferase</keyword>
<gene>
    <name evidence="7" type="ORF">Scep_029111</name>
</gene>
<dbReference type="Gene3D" id="3.40.50.150">
    <property type="entry name" value="Vaccinia Virus protein VP39"/>
    <property type="match status" value="1"/>
</dbReference>
<dbReference type="AlphaFoldDB" id="A0AAP0E002"/>
<dbReference type="PIRSF" id="PIRSF005739">
    <property type="entry name" value="O-mtase"/>
    <property type="match status" value="1"/>
</dbReference>
<sequence length="360" mass="40220">MEIMNGKDNLQSIEAQAHVWNTLYRFSDSLFLRSMVELGIPDLIYSHKKPISLGELASKLPIQDVNLDKLRRVLRHLSYMKIVRVVEDADNISIADHYKYTLEEPIGFYLLKSYEKSMVSNILGMLQKEFVIPWHYIKEGLNSSSTPFEKAMGMTFWEYLEGHLDDSKHFNEGMASETRLLTSSLVDGCRDIFQSISSLVDVGGGNGTTLKAISKAFPHIKCTLFDLPYVVANAHDDSSGIQILSGDMFNSIPSAQAILLKLILHDWGDEDSVKILKKCKEAVAREGGKVIVVDVALEDEGSHEDALSGSRLALDMDMLVTTGGKERTKEDWEKLVKLAGFKGCKIRHIGAIQSVIELIP</sequence>
<dbReference type="InterPro" id="IPR036388">
    <property type="entry name" value="WH-like_DNA-bd_sf"/>
</dbReference>
<reference evidence="7 8" key="1">
    <citation type="submission" date="2024-01" db="EMBL/GenBank/DDBJ databases">
        <title>Genome assemblies of Stephania.</title>
        <authorList>
            <person name="Yang L."/>
        </authorList>
    </citation>
    <scope>NUCLEOTIDE SEQUENCE [LARGE SCALE GENOMIC DNA]</scope>
    <source>
        <strain evidence="7">JXDWG</strain>
        <tissue evidence="7">Leaf</tissue>
    </source>
</reference>